<dbReference type="Proteomes" id="UP000429523">
    <property type="component" value="Unassembled WGS sequence"/>
</dbReference>
<dbReference type="InterPro" id="IPR011992">
    <property type="entry name" value="EF-hand-dom_pair"/>
</dbReference>
<dbReference type="EMBL" id="QXGD01000178">
    <property type="protein sequence ID" value="KAE9249124.1"/>
    <property type="molecule type" value="Genomic_DNA"/>
</dbReference>
<dbReference type="EMBL" id="QXGE01000131">
    <property type="protein sequence ID" value="KAE9323338.1"/>
    <property type="molecule type" value="Genomic_DNA"/>
</dbReference>
<accession>A0A6A3FI43</accession>
<evidence type="ECO:0000313" key="12">
    <source>
        <dbReference type="EMBL" id="KAE9323338.1"/>
    </source>
</evidence>
<evidence type="ECO:0000313" key="11">
    <source>
        <dbReference type="EMBL" id="KAE9249124.1"/>
    </source>
</evidence>
<keyword evidence="1" id="KW-0106">Calcium</keyword>
<name>A0A6A3FI43_9STRA</name>
<evidence type="ECO:0000313" key="5">
    <source>
        <dbReference type="EMBL" id="KAE9027105.1"/>
    </source>
</evidence>
<evidence type="ECO:0000313" key="8">
    <source>
        <dbReference type="EMBL" id="KAE9151926.1"/>
    </source>
</evidence>
<dbReference type="CDD" id="cd00051">
    <property type="entry name" value="EFh"/>
    <property type="match status" value="1"/>
</dbReference>
<evidence type="ECO:0000313" key="13">
    <source>
        <dbReference type="Proteomes" id="UP000429523"/>
    </source>
</evidence>
<dbReference type="EMBL" id="QXGF01000159">
    <property type="protein sequence ID" value="KAE8945399.1"/>
    <property type="molecule type" value="Genomic_DNA"/>
</dbReference>
<dbReference type="EMBL" id="QXFW01000065">
    <property type="protein sequence ID" value="KAE9027105.1"/>
    <property type="molecule type" value="Genomic_DNA"/>
</dbReference>
<dbReference type="EMBL" id="QXFZ01000115">
    <property type="protein sequence ID" value="KAE9132354.1"/>
    <property type="molecule type" value="Genomic_DNA"/>
</dbReference>
<gene>
    <name evidence="12" type="ORF">PF001_g3968</name>
    <name evidence="11" type="ORF">PF002_g5452</name>
    <name evidence="10" type="ORF">PF004_g3876</name>
    <name evidence="9" type="ORF">PF005_g4625</name>
    <name evidence="8" type="ORF">PF006_g3816</name>
    <name evidence="7" type="ORF">PF007_g3762</name>
    <name evidence="4" type="ORF">PF009_g4936</name>
    <name evidence="6" type="ORF">PF010_g3958</name>
    <name evidence="5" type="ORF">PF011_g2200</name>
</gene>
<reference evidence="13 14" key="1">
    <citation type="submission" date="2018-08" db="EMBL/GenBank/DDBJ databases">
        <title>Genomic investigation of the strawberry pathogen Phytophthora fragariae indicates pathogenicity is determined by transcriptional variation in three key races.</title>
        <authorList>
            <person name="Adams T.M."/>
            <person name="Armitage A.D."/>
            <person name="Sobczyk M.K."/>
            <person name="Bates H.J."/>
            <person name="Dunwell J.M."/>
            <person name="Nellist C.F."/>
            <person name="Harrison R.J."/>
        </authorList>
    </citation>
    <scope>NUCLEOTIDE SEQUENCE [LARGE SCALE GENOMIC DNA]</scope>
    <source>
        <strain evidence="12 15">A4</strain>
        <strain evidence="11 16">BC-1</strain>
        <strain evidence="10 20">BC-23</strain>
        <strain evidence="9 14">NOV-27</strain>
        <strain evidence="8 17">NOV-5</strain>
        <strain evidence="7 18">NOV-71</strain>
        <strain evidence="4 13">NOV-9</strain>
        <strain evidence="6 21">ONT-3</strain>
        <strain evidence="5 19">SCRP245</strain>
    </source>
</reference>
<feature type="region of interest" description="Disordered" evidence="2">
    <location>
        <begin position="245"/>
        <end position="286"/>
    </location>
</feature>
<organism evidence="4 13">
    <name type="scientific">Phytophthora fragariae</name>
    <dbReference type="NCBI Taxonomy" id="53985"/>
    <lineage>
        <taxon>Eukaryota</taxon>
        <taxon>Sar</taxon>
        <taxon>Stramenopiles</taxon>
        <taxon>Oomycota</taxon>
        <taxon>Peronosporomycetes</taxon>
        <taxon>Peronosporales</taxon>
        <taxon>Peronosporaceae</taxon>
        <taxon>Phytophthora</taxon>
    </lineage>
</organism>
<dbReference type="InterPro" id="IPR002048">
    <property type="entry name" value="EF_hand_dom"/>
</dbReference>
<evidence type="ECO:0000313" key="18">
    <source>
        <dbReference type="Proteomes" id="UP000441208"/>
    </source>
</evidence>
<dbReference type="Proteomes" id="UP000441208">
    <property type="component" value="Unassembled WGS sequence"/>
</dbReference>
<dbReference type="Proteomes" id="UP000433483">
    <property type="component" value="Unassembled WGS sequence"/>
</dbReference>
<evidence type="ECO:0000256" key="2">
    <source>
        <dbReference type="SAM" id="MobiDB-lite"/>
    </source>
</evidence>
<evidence type="ECO:0000313" key="17">
    <source>
        <dbReference type="Proteomes" id="UP000440732"/>
    </source>
</evidence>
<evidence type="ECO:0000313" key="4">
    <source>
        <dbReference type="EMBL" id="KAE8945399.1"/>
    </source>
</evidence>
<dbReference type="OrthoDB" id="26525at2759"/>
<dbReference type="Proteomes" id="UP000440367">
    <property type="component" value="Unassembled WGS sequence"/>
</dbReference>
<dbReference type="PROSITE" id="PS50222">
    <property type="entry name" value="EF_HAND_2"/>
    <property type="match status" value="2"/>
</dbReference>
<evidence type="ECO:0000256" key="1">
    <source>
        <dbReference type="ARBA" id="ARBA00022837"/>
    </source>
</evidence>
<dbReference type="SUPFAM" id="SSF47473">
    <property type="entry name" value="EF-hand"/>
    <property type="match status" value="1"/>
</dbReference>
<feature type="domain" description="EF-hand" evidence="3">
    <location>
        <begin position="173"/>
        <end position="208"/>
    </location>
</feature>
<evidence type="ECO:0000313" key="7">
    <source>
        <dbReference type="EMBL" id="KAE9132354.1"/>
    </source>
</evidence>
<dbReference type="Proteomes" id="UP000440732">
    <property type="component" value="Unassembled WGS sequence"/>
</dbReference>
<evidence type="ECO:0000313" key="15">
    <source>
        <dbReference type="Proteomes" id="UP000437068"/>
    </source>
</evidence>
<evidence type="ECO:0000313" key="16">
    <source>
        <dbReference type="Proteomes" id="UP000440367"/>
    </source>
</evidence>
<dbReference type="Proteomes" id="UP000460718">
    <property type="component" value="Unassembled WGS sequence"/>
</dbReference>
<feature type="compositionally biased region" description="Polar residues" evidence="2">
    <location>
        <begin position="1"/>
        <end position="13"/>
    </location>
</feature>
<dbReference type="EMBL" id="QXGB01000151">
    <property type="protein sequence ID" value="KAE9227662.1"/>
    <property type="molecule type" value="Genomic_DNA"/>
</dbReference>
<feature type="compositionally biased region" description="Low complexity" evidence="2">
    <location>
        <begin position="76"/>
        <end position="95"/>
    </location>
</feature>
<dbReference type="Pfam" id="PF13499">
    <property type="entry name" value="EF-hand_7"/>
    <property type="match status" value="1"/>
</dbReference>
<comment type="caution">
    <text evidence="4">The sequence shown here is derived from an EMBL/GenBank/DDBJ whole genome shotgun (WGS) entry which is preliminary data.</text>
</comment>
<dbReference type="InterPro" id="IPR018247">
    <property type="entry name" value="EF_Hand_1_Ca_BS"/>
</dbReference>
<dbReference type="Proteomes" id="UP000437068">
    <property type="component" value="Unassembled WGS sequence"/>
</dbReference>
<evidence type="ECO:0000259" key="3">
    <source>
        <dbReference type="PROSITE" id="PS50222"/>
    </source>
</evidence>
<dbReference type="EMBL" id="QXGA01000126">
    <property type="protein sequence ID" value="KAE9151926.1"/>
    <property type="molecule type" value="Genomic_DNA"/>
</dbReference>
<feature type="region of interest" description="Disordered" evidence="2">
    <location>
        <begin position="1"/>
        <end position="142"/>
    </location>
</feature>
<dbReference type="Gene3D" id="1.10.238.10">
    <property type="entry name" value="EF-hand"/>
    <property type="match status" value="1"/>
</dbReference>
<keyword evidence="14" id="KW-1185">Reference proteome</keyword>
<dbReference type="EMBL" id="QXFX01000131">
    <property type="protein sequence ID" value="KAE9130103.1"/>
    <property type="molecule type" value="Genomic_DNA"/>
</dbReference>
<dbReference type="SMART" id="SM00054">
    <property type="entry name" value="EFh"/>
    <property type="match status" value="2"/>
</dbReference>
<dbReference type="EMBL" id="QXGC01000127">
    <property type="protein sequence ID" value="KAE9248396.1"/>
    <property type="molecule type" value="Genomic_DNA"/>
</dbReference>
<evidence type="ECO:0000313" key="6">
    <source>
        <dbReference type="EMBL" id="KAE9130103.1"/>
    </source>
</evidence>
<dbReference type="GO" id="GO:0005509">
    <property type="term" value="F:calcium ion binding"/>
    <property type="evidence" value="ECO:0007669"/>
    <property type="project" value="InterPro"/>
</dbReference>
<dbReference type="PROSITE" id="PS00018">
    <property type="entry name" value="EF_HAND_1"/>
    <property type="match status" value="1"/>
</dbReference>
<dbReference type="AlphaFoldDB" id="A0A6A3FI43"/>
<dbReference type="Proteomes" id="UP000476176">
    <property type="component" value="Unassembled WGS sequence"/>
</dbReference>
<proteinExistence type="predicted"/>
<evidence type="ECO:0000313" key="21">
    <source>
        <dbReference type="Proteomes" id="UP000488956"/>
    </source>
</evidence>
<feature type="domain" description="EF-hand" evidence="3">
    <location>
        <begin position="209"/>
        <end position="244"/>
    </location>
</feature>
<evidence type="ECO:0000313" key="20">
    <source>
        <dbReference type="Proteomes" id="UP000476176"/>
    </source>
</evidence>
<evidence type="ECO:0000313" key="9">
    <source>
        <dbReference type="EMBL" id="KAE9227662.1"/>
    </source>
</evidence>
<dbReference type="Proteomes" id="UP000488956">
    <property type="component" value="Unassembled WGS sequence"/>
</dbReference>
<evidence type="ECO:0000313" key="19">
    <source>
        <dbReference type="Proteomes" id="UP000460718"/>
    </source>
</evidence>
<protein>
    <recommendedName>
        <fullName evidence="3">EF-hand domain-containing protein</fullName>
    </recommendedName>
</protein>
<evidence type="ECO:0000313" key="14">
    <source>
        <dbReference type="Proteomes" id="UP000433483"/>
    </source>
</evidence>
<evidence type="ECO:0000313" key="10">
    <source>
        <dbReference type="EMBL" id="KAE9248396.1"/>
    </source>
</evidence>
<sequence length="373" mass="40930">MSSAKFLSVSPTQPRVLPFASATDATLHRPAWRSTRAIEPSPWSPRRPPSRYKGRLHYDLLGPPTTELPATLPKTPAAIAAEISSSEAPEDSASSNEKSDSPAIEPENAVKPSDKDESGAAETAAADSSEVTAKGGNALSPRTDLTNLEELRWFQHQWLDKHGRGSNLKATREQLALMRRWFESLDADGSGEVGLDELEDPLVSVGLACSRDDVQHLIEEVDLNGTGGVTFDAFLNLLYPERAKRERSRRFPPPLHTPKHRPPARPDASLKTSGRPGVSPKARSSNVANPVSRLFEDLQAGKLGDMAVPFPVLITAYRRRMLLNAHMADNPTAKRVGSSVLQALEASRRDSPTTETYDWRRTHFDLQLPSLFP</sequence>